<protein>
    <submittedName>
        <fullName evidence="1">Spliceosomal protein</fullName>
    </submittedName>
</protein>
<dbReference type="OrthoDB" id="277802at2759"/>
<gene>
    <name evidence="1" type="ORF">HMN09_00532700</name>
</gene>
<sequence length="246" mass="27359">MSSSSPSPTLYLNNLNDKINKEELKTQLYALFTTYGKLIDVVASKSQRMRGQAFLVFADLAGATTAMRACDGMIFYDKPLRIAYAKTKSYATSRKEDPAFVPPTAVNASAIMQNGVDKKRQREDGAGDDERNAKREKQDQDDDDEEMEIEDDDEQQNAVASGEVPVPYPTARLLCTNLPQEVSDGVLSVLFQQYHGFKSTKVVPTDVPNVKKAQVFFDSPQLAAVAKEGLHGFTLKKDWIMSVQYI</sequence>
<evidence type="ECO:0000313" key="1">
    <source>
        <dbReference type="EMBL" id="KAF7313756.1"/>
    </source>
</evidence>
<accession>A0A146I476</accession>
<organism evidence="1 2">
    <name type="scientific">Mycena chlorophos</name>
    <name type="common">Agaric fungus</name>
    <name type="synonym">Agaricus chlorophos</name>
    <dbReference type="NCBI Taxonomy" id="658473"/>
    <lineage>
        <taxon>Eukaryota</taxon>
        <taxon>Fungi</taxon>
        <taxon>Dikarya</taxon>
        <taxon>Basidiomycota</taxon>
        <taxon>Agaricomycotina</taxon>
        <taxon>Agaricomycetes</taxon>
        <taxon>Agaricomycetidae</taxon>
        <taxon>Agaricales</taxon>
        <taxon>Marasmiineae</taxon>
        <taxon>Mycenaceae</taxon>
        <taxon>Mycena</taxon>
    </lineage>
</organism>
<dbReference type="EMBL" id="JACAZE010000006">
    <property type="protein sequence ID" value="KAF7313756.1"/>
    <property type="molecule type" value="Genomic_DNA"/>
</dbReference>
<comment type="caution">
    <text evidence="1">The sequence shown here is derived from an EMBL/GenBank/DDBJ whole genome shotgun (WGS) entry which is preliminary data.</text>
</comment>
<dbReference type="GO" id="GO:0003723">
    <property type="term" value="F:RNA binding"/>
    <property type="evidence" value="ECO:0007669"/>
    <property type="project" value="UniProtKB-UniRule"/>
</dbReference>
<dbReference type="SMART" id="SM00360">
    <property type="entry name" value="RRM"/>
    <property type="match status" value="2"/>
</dbReference>
<reference evidence="1" key="1">
    <citation type="submission" date="2020-05" db="EMBL/GenBank/DDBJ databases">
        <title>Mycena genomes resolve the evolution of fungal bioluminescence.</title>
        <authorList>
            <person name="Tsai I.J."/>
        </authorList>
    </citation>
    <scope>NUCLEOTIDE SEQUENCE</scope>
    <source>
        <strain evidence="1">110903Hualien_Pintung</strain>
    </source>
</reference>
<dbReference type="SUPFAM" id="SSF54928">
    <property type="entry name" value="RNA-binding domain, RBD"/>
    <property type="match status" value="1"/>
</dbReference>
<dbReference type="PANTHER" id="PTHR10501">
    <property type="entry name" value="U1 SMALL NUCLEAR RIBONUCLEOPROTEIN A/U2 SMALL NUCLEAR RIBONUCLEOPROTEIN B"/>
    <property type="match status" value="1"/>
</dbReference>
<name>A0A146I476_MYCCL</name>
<dbReference type="Pfam" id="PF00076">
    <property type="entry name" value="RRM_1"/>
    <property type="match status" value="2"/>
</dbReference>
<dbReference type="InterPro" id="IPR035979">
    <property type="entry name" value="RBD_domain_sf"/>
</dbReference>
<keyword evidence="2" id="KW-1185">Reference proteome</keyword>
<proteinExistence type="predicted"/>
<dbReference type="CDD" id="cd12246">
    <property type="entry name" value="RRM1_U1A_like"/>
    <property type="match status" value="1"/>
</dbReference>
<dbReference type="FunFam" id="3.30.70.330:FF:000039">
    <property type="entry name" value="U1 small nuclear ribonucleoprotein A"/>
    <property type="match status" value="1"/>
</dbReference>
<dbReference type="Proteomes" id="UP000613580">
    <property type="component" value="Unassembled WGS sequence"/>
</dbReference>
<evidence type="ECO:0000313" key="2">
    <source>
        <dbReference type="Proteomes" id="UP000613580"/>
    </source>
</evidence>
<dbReference type="AlphaFoldDB" id="A0A146I476"/>
<dbReference type="InterPro" id="IPR012677">
    <property type="entry name" value="Nucleotide-bd_a/b_plait_sf"/>
</dbReference>
<dbReference type="InterPro" id="IPR000504">
    <property type="entry name" value="RRM_dom"/>
</dbReference>
<dbReference type="PROSITE" id="PS50102">
    <property type="entry name" value="RRM"/>
    <property type="match status" value="1"/>
</dbReference>
<dbReference type="Gene3D" id="3.30.70.330">
    <property type="match status" value="2"/>
</dbReference>